<feature type="domain" description="C2H2-type" evidence="12">
    <location>
        <begin position="451"/>
        <end position="474"/>
    </location>
</feature>
<dbReference type="SUPFAM" id="SSF57667">
    <property type="entry name" value="beta-beta-alpha zinc fingers"/>
    <property type="match status" value="16"/>
</dbReference>
<feature type="domain" description="C2H2-type" evidence="12">
    <location>
        <begin position="479"/>
        <end position="506"/>
    </location>
</feature>
<dbReference type="FunFam" id="3.30.160.60:FF:001228">
    <property type="entry name" value="Zinc finger protein 236"/>
    <property type="match status" value="1"/>
</dbReference>
<dbReference type="GO" id="GO:0005634">
    <property type="term" value="C:nucleus"/>
    <property type="evidence" value="ECO:0007669"/>
    <property type="project" value="UniProtKB-SubCell"/>
</dbReference>
<feature type="domain" description="C2H2-type" evidence="12">
    <location>
        <begin position="1363"/>
        <end position="1386"/>
    </location>
</feature>
<feature type="domain" description="C2H2-type" evidence="12">
    <location>
        <begin position="1908"/>
        <end position="1935"/>
    </location>
</feature>
<evidence type="ECO:0000256" key="4">
    <source>
        <dbReference type="ARBA" id="ARBA00022771"/>
    </source>
</evidence>
<feature type="compositionally biased region" description="Acidic residues" evidence="11">
    <location>
        <begin position="1443"/>
        <end position="1456"/>
    </location>
</feature>
<dbReference type="Pfam" id="PF13912">
    <property type="entry name" value="zf-C2H2_6"/>
    <property type="match status" value="3"/>
</dbReference>
<feature type="domain" description="C2H2-type" evidence="12">
    <location>
        <begin position="1824"/>
        <end position="1851"/>
    </location>
</feature>
<feature type="domain" description="C2H2-type" evidence="12">
    <location>
        <begin position="562"/>
        <end position="590"/>
    </location>
</feature>
<comment type="subcellular location">
    <subcellularLocation>
        <location evidence="1">Nucleus</location>
    </subcellularLocation>
</comment>
<keyword evidence="4 10" id="KW-0863">Zinc-finger</keyword>
<dbReference type="PANTHER" id="PTHR19818">
    <property type="entry name" value="ZINC FINGER PROTEIN ZIC AND GLI"/>
    <property type="match status" value="1"/>
</dbReference>
<feature type="domain" description="C2H2-type" evidence="12">
    <location>
        <begin position="423"/>
        <end position="451"/>
    </location>
</feature>
<reference evidence="13" key="2">
    <citation type="submission" date="2020-05" db="UniProtKB">
        <authorList>
            <consortium name="EnsemblMetazoa"/>
        </authorList>
    </citation>
    <scope>IDENTIFICATION</scope>
    <source>
        <strain evidence="13">IAEA</strain>
    </source>
</reference>
<dbReference type="PROSITE" id="PS50157">
    <property type="entry name" value="ZINC_FINGER_C2H2_2"/>
    <property type="match status" value="28"/>
</dbReference>
<feature type="domain" description="C2H2-type" evidence="12">
    <location>
        <begin position="1763"/>
        <end position="1790"/>
    </location>
</feature>
<dbReference type="InterPro" id="IPR050329">
    <property type="entry name" value="GLI_C2H2-zinc-finger"/>
</dbReference>
<keyword evidence="6" id="KW-0805">Transcription regulation</keyword>
<feature type="domain" description="C2H2-type" evidence="12">
    <location>
        <begin position="891"/>
        <end position="914"/>
    </location>
</feature>
<feature type="domain" description="C2H2-type" evidence="12">
    <location>
        <begin position="1646"/>
        <end position="1673"/>
    </location>
</feature>
<evidence type="ECO:0000313" key="14">
    <source>
        <dbReference type="Proteomes" id="UP000092460"/>
    </source>
</evidence>
<dbReference type="FunFam" id="3.30.160.60:FF:000065">
    <property type="entry name" value="B-cell CLL/lymphoma 6, member B"/>
    <property type="match status" value="1"/>
</dbReference>
<evidence type="ECO:0000256" key="8">
    <source>
        <dbReference type="ARBA" id="ARBA00023163"/>
    </source>
</evidence>
<evidence type="ECO:0000256" key="11">
    <source>
        <dbReference type="SAM" id="MobiDB-lite"/>
    </source>
</evidence>
<evidence type="ECO:0000259" key="12">
    <source>
        <dbReference type="PROSITE" id="PS50157"/>
    </source>
</evidence>
<dbReference type="Gene3D" id="3.30.160.60">
    <property type="entry name" value="Classic Zinc Finger"/>
    <property type="match status" value="20"/>
</dbReference>
<feature type="region of interest" description="Disordered" evidence="11">
    <location>
        <begin position="1327"/>
        <end position="1352"/>
    </location>
</feature>
<organism evidence="13 14">
    <name type="scientific">Glossina palpalis gambiensis</name>
    <dbReference type="NCBI Taxonomy" id="67801"/>
    <lineage>
        <taxon>Eukaryota</taxon>
        <taxon>Metazoa</taxon>
        <taxon>Ecdysozoa</taxon>
        <taxon>Arthropoda</taxon>
        <taxon>Hexapoda</taxon>
        <taxon>Insecta</taxon>
        <taxon>Pterygota</taxon>
        <taxon>Neoptera</taxon>
        <taxon>Endopterygota</taxon>
        <taxon>Diptera</taxon>
        <taxon>Brachycera</taxon>
        <taxon>Muscomorpha</taxon>
        <taxon>Hippoboscoidea</taxon>
        <taxon>Glossinidae</taxon>
        <taxon>Glossina</taxon>
    </lineage>
</organism>
<feature type="domain" description="C2H2-type" evidence="12">
    <location>
        <begin position="1852"/>
        <end position="1879"/>
    </location>
</feature>
<reference evidence="14" key="1">
    <citation type="submission" date="2015-01" db="EMBL/GenBank/DDBJ databases">
        <authorList>
            <person name="Aksoy S."/>
            <person name="Warren W."/>
            <person name="Wilson R.K."/>
        </authorList>
    </citation>
    <scope>NUCLEOTIDE SEQUENCE [LARGE SCALE GENOMIC DNA]</scope>
    <source>
        <strain evidence="14">IAEA</strain>
    </source>
</reference>
<feature type="region of interest" description="Disordered" evidence="11">
    <location>
        <begin position="585"/>
        <end position="605"/>
    </location>
</feature>
<feature type="domain" description="C2H2-type" evidence="12">
    <location>
        <begin position="1880"/>
        <end position="1907"/>
    </location>
</feature>
<accession>A0A1B0AXY2</accession>
<dbReference type="FunFam" id="3.30.160.60:FF:000446">
    <property type="entry name" value="Zinc finger protein"/>
    <property type="match status" value="2"/>
</dbReference>
<proteinExistence type="predicted"/>
<dbReference type="STRING" id="67801.A0A1B0AXY2"/>
<evidence type="ECO:0000256" key="1">
    <source>
        <dbReference type="ARBA" id="ARBA00004123"/>
    </source>
</evidence>
<dbReference type="GO" id="GO:0000978">
    <property type="term" value="F:RNA polymerase II cis-regulatory region sequence-specific DNA binding"/>
    <property type="evidence" value="ECO:0007669"/>
    <property type="project" value="TreeGrafter"/>
</dbReference>
<dbReference type="PROSITE" id="PS00028">
    <property type="entry name" value="ZINC_FINGER_C2H2_1"/>
    <property type="match status" value="30"/>
</dbReference>
<dbReference type="GO" id="GO:0008270">
    <property type="term" value="F:zinc ion binding"/>
    <property type="evidence" value="ECO:0007669"/>
    <property type="project" value="UniProtKB-KW"/>
</dbReference>
<feature type="domain" description="C2H2-type" evidence="12">
    <location>
        <begin position="1674"/>
        <end position="1701"/>
    </location>
</feature>
<evidence type="ECO:0000256" key="5">
    <source>
        <dbReference type="ARBA" id="ARBA00022833"/>
    </source>
</evidence>
<keyword evidence="14" id="KW-1185">Reference proteome</keyword>
<feature type="domain" description="C2H2-type" evidence="12">
    <location>
        <begin position="1702"/>
        <end position="1729"/>
    </location>
</feature>
<feature type="domain" description="C2H2-type" evidence="12">
    <location>
        <begin position="1147"/>
        <end position="1174"/>
    </location>
</feature>
<evidence type="ECO:0000256" key="7">
    <source>
        <dbReference type="ARBA" id="ARBA00023125"/>
    </source>
</evidence>
<evidence type="ECO:0000313" key="13">
    <source>
        <dbReference type="EnsemblMetazoa" id="GPPI012452-PA"/>
    </source>
</evidence>
<feature type="region of interest" description="Disordered" evidence="11">
    <location>
        <begin position="850"/>
        <end position="883"/>
    </location>
</feature>
<dbReference type="SMART" id="SM00355">
    <property type="entry name" value="ZnF_C2H2"/>
    <property type="match status" value="34"/>
</dbReference>
<dbReference type="PANTHER" id="PTHR19818:SF139">
    <property type="entry name" value="PAIR-RULE PROTEIN ODD-PAIRED"/>
    <property type="match status" value="1"/>
</dbReference>
<feature type="domain" description="C2H2-type" evidence="12">
    <location>
        <begin position="507"/>
        <end position="534"/>
    </location>
</feature>
<feature type="domain" description="C2H2-type" evidence="12">
    <location>
        <begin position="1467"/>
        <end position="1490"/>
    </location>
</feature>
<evidence type="ECO:0000256" key="2">
    <source>
        <dbReference type="ARBA" id="ARBA00022723"/>
    </source>
</evidence>
<feature type="domain" description="C2H2-type" evidence="12">
    <location>
        <begin position="1618"/>
        <end position="1645"/>
    </location>
</feature>
<keyword evidence="3" id="KW-0677">Repeat</keyword>
<feature type="domain" description="C2H2-type" evidence="12">
    <location>
        <begin position="1175"/>
        <end position="1202"/>
    </location>
</feature>
<dbReference type="EnsemblMetazoa" id="GPPI012452-RA">
    <property type="protein sequence ID" value="GPPI012452-PA"/>
    <property type="gene ID" value="GPPI012452"/>
</dbReference>
<evidence type="ECO:0000256" key="6">
    <source>
        <dbReference type="ARBA" id="ARBA00023015"/>
    </source>
</evidence>
<feature type="region of interest" description="Disordered" evidence="11">
    <location>
        <begin position="1443"/>
        <end position="1465"/>
    </location>
</feature>
<keyword evidence="5" id="KW-0862">Zinc</keyword>
<dbReference type="InterPro" id="IPR056438">
    <property type="entry name" value="Znf-C2H2_CTCF"/>
</dbReference>
<feature type="domain" description="C2H2-type" evidence="12">
    <location>
        <begin position="1117"/>
        <end position="1146"/>
    </location>
</feature>
<dbReference type="InterPro" id="IPR036236">
    <property type="entry name" value="Znf_C2H2_sf"/>
</dbReference>
<feature type="domain" description="C2H2-type" evidence="12">
    <location>
        <begin position="1793"/>
        <end position="1823"/>
    </location>
</feature>
<dbReference type="Pfam" id="PF23611">
    <property type="entry name" value="zf-C2H2_16"/>
    <property type="match status" value="1"/>
</dbReference>
<dbReference type="SMART" id="SM00451">
    <property type="entry name" value="ZnF_U1"/>
    <property type="match status" value="5"/>
</dbReference>
<keyword evidence="2" id="KW-0479">Metal-binding</keyword>
<feature type="domain" description="C2H2-type" evidence="12">
    <location>
        <begin position="1087"/>
        <end position="1116"/>
    </location>
</feature>
<keyword evidence="9" id="KW-0539">Nucleus</keyword>
<dbReference type="InterPro" id="IPR013087">
    <property type="entry name" value="Znf_C2H2_type"/>
</dbReference>
<dbReference type="FunFam" id="3.30.160.60:FF:000624">
    <property type="entry name" value="zinc finger protein 697"/>
    <property type="match status" value="2"/>
</dbReference>
<evidence type="ECO:0000256" key="9">
    <source>
        <dbReference type="ARBA" id="ARBA00023242"/>
    </source>
</evidence>
<dbReference type="GO" id="GO:0000981">
    <property type="term" value="F:DNA-binding transcription factor activity, RNA polymerase II-specific"/>
    <property type="evidence" value="ECO:0007669"/>
    <property type="project" value="TreeGrafter"/>
</dbReference>
<evidence type="ECO:0000256" key="10">
    <source>
        <dbReference type="PROSITE-ProRule" id="PRU00042"/>
    </source>
</evidence>
<keyword evidence="7" id="KW-0238">DNA-binding</keyword>
<feature type="region of interest" description="Disordered" evidence="11">
    <location>
        <begin position="961"/>
        <end position="986"/>
    </location>
</feature>
<feature type="domain" description="C2H2-type" evidence="12">
    <location>
        <begin position="1588"/>
        <end position="1617"/>
    </location>
</feature>
<feature type="domain" description="C2H2-type" evidence="12">
    <location>
        <begin position="996"/>
        <end position="1024"/>
    </location>
</feature>
<dbReference type="Proteomes" id="UP000092460">
    <property type="component" value="Unassembled WGS sequence"/>
</dbReference>
<dbReference type="EMBL" id="JXJN01005456">
    <property type="status" value="NOT_ANNOTATED_CDS"/>
    <property type="molecule type" value="Genomic_DNA"/>
</dbReference>
<feature type="domain" description="C2H2-type" evidence="12">
    <location>
        <begin position="1059"/>
        <end position="1086"/>
    </location>
</feature>
<sequence>MDTSSLQECSFSCSNYNCDSGELPCLLEEEDTQCGHVFYNEITRLLKFYCTFCQETYDNIDYFCQHLSGHIREVQEHQGGEEENGKALPKIEEVHPEVFDEQTNISDCNIDVMRIEECEQLDDNEMIIEELDETEAYKADEEEEDICEPTNGCVYLDDDDNNSSICQYQNLTNKSTEVQVEKNETASKSFEECFLKEMNVEKLRFDRVCVIQEDKAQQRIKPKKKPTMQELLRFKGKRKKVTTVKVIAVKNRIAELYERIKIEEQKRSQDSLALNQEFASENALIEQETNEAIKVLINENSQYGEEKVITNQFNNNNLENSKLSGKDVTRKIIGETVITLIPEGSKIPNTLPSQVDNIVDPKILRENLQNSISSDDSGLVSAGSETENTVCPACGKRFRSSFSLTIHKRIHYLESDSAVKLAHKCSDCDQLFNKISQLKEHVETVHYPEGFICKICNRKLSSLSLLERHMRKVHLDRPFNCKQCGKNFANRLTYDEHVISHISGKLFKCHICGRKYPTQYFLAEHMRNHKEQVPHTCVVCGKITLRITQHMKIHTPRPKRLLSCSVCGKVFNFSSGLSHHFKIMHKSPRPPQKTKRDLATNSTKRRKQLHTAYDEEQNVTSENQIVEENITPINSPDVHKPMTNYILQEQNFVNQKEEEAKRVIVELIQNSTYTSFLPANASNILEITPPIAREETISAVDSIVNESTSKTFNLQNCFSYLLNEIMLKTLPIIKFNDVSKEKCGEIFCHRSKEFTIYCTLCDMKSFDFTDFLIHIENVHFNDNLLKLENPSMGYANLLGMNVKKENVFAEHEAPGEEICCDNRLDILNDTSSVESGNEDSEEVLTVLKRTEGRSRVTSSKRKHNKAKANCSRSDTDKNSKPANMTKGLKCHQCIHCSKTFVNYGLLKIHVARVHKTLGKKKESVARLKLINVETPVDDPVVENKKLLDELVIAENSNEKYNKDVDNINSEERDDNQASDGDYEPDLDNTVDNKRSFQCEDCDKTLSSCASLRAHTARYHETRSKKPKESNNEMPCIECEEMFANQKLYDRHCVEVHDGFKCSLCEKRFKIRYSCKRHELLHNKIKEFICSFEGCNKSFTEHYYLRRHQDVHQTERNFICNFENCGKAFHAKRRLWQHQKIHTKPKNFICDMCGYSCRERVTLRVHQRIHTGERPYVCKVCNKTFISSSSLGDHMASHATSKAMLKTLPTIKFNEAPKAKCGEIFCHSSRDFTIYCTLCDMKSFNFSDFIMHIENVHFDGDLLKLEASKIDYAQFLELNVKDENSCHEQEVSVDEMSWEDMPDILNRRSSSAESSKEDVEEVLTVLKRNRGKTKERNNKKARHSLGSLGRDSKETNATEMLKCHQCEHCNKTFVNPGLLKIHIARIHKTFVNEKKNDREQEDILVEERGDVKTSENLETLEELMVTKDTFKRYNKYANIIISEGDESQDSDENYEPESENKTNNKKSYQCENCDRNLSSVGSLKAHIARFHKTSIKKPKELDIETPCGECNELFENQKLYDRHCIDVHDGFKCSMCDKRFKLRHQCKRHELIHKEAKQFVCPFEGCNKGFTEQYYLKRHQDIHQTERNFKCDFENCGKAFHTKRRLWAHQKIHTKPKNFICDICGYSCRERETLRVHQRTHTGERPYACKICNKRFISSSSLGEHMASHASSRTHVCKVCNARFARQKALYHHSFLHLDTKKFKCRICGSAYKQAAGLAGHMRKHREEDMIKVMPLESEIPLSSVQTIQMQQLNLESPKNSSAYVCVECNKSFTSKYNLHYHLMDHQNDIKADYRCPFKQCQKQFKNPKRLSDHKRRYHIISESYICEYCGYRTKMNCNFIVHRRQHTGEKPYCCEICGLSFASRYQLTTHKDTHTMHRQYLCDECNMSFKQKKTLLHHKSLHTKEGKHVCHLCNASFKQSSGLSQHKRSHKEQIQRSTSIITIIEK</sequence>
<protein>
    <recommendedName>
        <fullName evidence="12">C2H2-type domain-containing protein</fullName>
    </recommendedName>
</protein>
<dbReference type="GO" id="GO:0045944">
    <property type="term" value="P:positive regulation of transcription by RNA polymerase II"/>
    <property type="evidence" value="ECO:0007669"/>
    <property type="project" value="UniProtKB-ARBA"/>
</dbReference>
<feature type="domain" description="C2H2-type" evidence="12">
    <location>
        <begin position="1530"/>
        <end position="1557"/>
    </location>
</feature>
<keyword evidence="8" id="KW-0804">Transcription</keyword>
<feature type="domain" description="C2H2-type" evidence="12">
    <location>
        <begin position="1558"/>
        <end position="1587"/>
    </location>
</feature>
<dbReference type="VEuPathDB" id="VectorBase:GPPI012452"/>
<evidence type="ECO:0000256" key="3">
    <source>
        <dbReference type="ARBA" id="ARBA00022737"/>
    </source>
</evidence>
<dbReference type="InterPro" id="IPR003604">
    <property type="entry name" value="Matrin/U1-like-C_Znf_C2H2"/>
</dbReference>
<feature type="domain" description="C2H2-type" evidence="12">
    <location>
        <begin position="389"/>
        <end position="416"/>
    </location>
</feature>
<dbReference type="Pfam" id="PF00096">
    <property type="entry name" value="zf-C2H2"/>
    <property type="match status" value="11"/>
</dbReference>
<name>A0A1B0AXY2_9MUSC</name>